<dbReference type="InterPro" id="IPR036663">
    <property type="entry name" value="Fumarylacetoacetase_C_sf"/>
</dbReference>
<dbReference type="PANTHER" id="PTHR42796:SF4">
    <property type="entry name" value="FUMARYLACETOACETATE HYDROLASE DOMAIN-CONTAINING PROTEIN 2A"/>
    <property type="match status" value="1"/>
</dbReference>
<keyword evidence="7" id="KW-1185">Reference proteome</keyword>
<dbReference type="OrthoDB" id="9805307at2"/>
<dbReference type="SUPFAM" id="SSF56529">
    <property type="entry name" value="FAH"/>
    <property type="match status" value="1"/>
</dbReference>
<dbReference type="Gene3D" id="3.90.850.10">
    <property type="entry name" value="Fumarylacetoacetase-like, C-terminal domain"/>
    <property type="match status" value="1"/>
</dbReference>
<evidence type="ECO:0000256" key="4">
    <source>
        <dbReference type="ARBA" id="ARBA00022801"/>
    </source>
</evidence>
<comment type="caution">
    <text evidence="6">The sequence shown here is derived from an EMBL/GenBank/DDBJ whole genome shotgun (WGS) entry which is preliminary data.</text>
</comment>
<organism evidence="6 7">
    <name type="scientific">Eoetvoesiella caeni</name>
    <dbReference type="NCBI Taxonomy" id="645616"/>
    <lineage>
        <taxon>Bacteria</taxon>
        <taxon>Pseudomonadati</taxon>
        <taxon>Pseudomonadota</taxon>
        <taxon>Betaproteobacteria</taxon>
        <taxon>Burkholderiales</taxon>
        <taxon>Alcaligenaceae</taxon>
        <taxon>Eoetvoesiella</taxon>
    </lineage>
</organism>
<name>A0A366HAU9_9BURK</name>
<comment type="similarity">
    <text evidence="2">Belongs to the FAH family.</text>
</comment>
<dbReference type="GO" id="GO:0016853">
    <property type="term" value="F:isomerase activity"/>
    <property type="evidence" value="ECO:0007669"/>
    <property type="project" value="UniProtKB-ARBA"/>
</dbReference>
<protein>
    <submittedName>
        <fullName evidence="6">2-keto-4-pentenoate hydratase/2-oxohepta-3-ene-1,7-dioic acid hydratase in catechol pathway</fullName>
    </submittedName>
</protein>
<gene>
    <name evidence="6" type="ORF">DFR37_10762</name>
</gene>
<dbReference type="AlphaFoldDB" id="A0A366HAU9"/>
<evidence type="ECO:0000256" key="1">
    <source>
        <dbReference type="ARBA" id="ARBA00001946"/>
    </source>
</evidence>
<evidence type="ECO:0000313" key="7">
    <source>
        <dbReference type="Proteomes" id="UP000253628"/>
    </source>
</evidence>
<dbReference type="GO" id="GO:0016787">
    <property type="term" value="F:hydrolase activity"/>
    <property type="evidence" value="ECO:0007669"/>
    <property type="project" value="UniProtKB-KW"/>
</dbReference>
<dbReference type="Pfam" id="PF01557">
    <property type="entry name" value="FAA_hydrolase"/>
    <property type="match status" value="1"/>
</dbReference>
<dbReference type="GO" id="GO:0046872">
    <property type="term" value="F:metal ion binding"/>
    <property type="evidence" value="ECO:0007669"/>
    <property type="project" value="UniProtKB-KW"/>
</dbReference>
<sequence>MKLVTIDSGSTGQPGAITTSGEILHLRRAALGGTIQSWIPENVRDILEAGAEGMDVIRRIVQRVEALSSGDLAVLRNTGALSPASTRLLAPVTNPRLVVAAGLAYRSHLAEMAGTPVPPHPTAFMKSVNSLTGTGATIAIPPHASGHMDYEGELAVVFGRDCHCVCAERALDYVAGYTVANDISARDWVSDVWQATTPWDARRTWEVNIMGKQFPGFTPLGPALLTADEVPDASTLQLTTRLNGKVMQSSPVSDLIFSIPETIAYFSNWYAFRPGDVLLTGTPAGVGVGRRPPVYMTSGDVIEVEIEGIGTLHNVLQG</sequence>
<reference evidence="6 7" key="1">
    <citation type="submission" date="2018-06" db="EMBL/GenBank/DDBJ databases">
        <title>Genomic Encyclopedia of Type Strains, Phase IV (KMG-IV): sequencing the most valuable type-strain genomes for metagenomic binning, comparative biology and taxonomic classification.</title>
        <authorList>
            <person name="Goeker M."/>
        </authorList>
    </citation>
    <scope>NUCLEOTIDE SEQUENCE [LARGE SCALE GENOMIC DNA]</scope>
    <source>
        <strain evidence="6 7">DSM 25520</strain>
    </source>
</reference>
<evidence type="ECO:0000259" key="5">
    <source>
        <dbReference type="Pfam" id="PF01557"/>
    </source>
</evidence>
<dbReference type="FunFam" id="3.90.850.10:FF:000002">
    <property type="entry name" value="2-hydroxyhepta-2,4-diene-1,7-dioate isomerase"/>
    <property type="match status" value="1"/>
</dbReference>
<dbReference type="Proteomes" id="UP000253628">
    <property type="component" value="Unassembled WGS sequence"/>
</dbReference>
<dbReference type="PANTHER" id="PTHR42796">
    <property type="entry name" value="FUMARYLACETOACETATE HYDROLASE DOMAIN-CONTAINING PROTEIN 2A-RELATED"/>
    <property type="match status" value="1"/>
</dbReference>
<feature type="domain" description="Fumarylacetoacetase-like C-terminal" evidence="5">
    <location>
        <begin position="98"/>
        <end position="316"/>
    </location>
</feature>
<keyword evidence="3" id="KW-0479">Metal-binding</keyword>
<dbReference type="InterPro" id="IPR011234">
    <property type="entry name" value="Fumarylacetoacetase-like_C"/>
</dbReference>
<dbReference type="EMBL" id="QNRQ01000007">
    <property type="protein sequence ID" value="RBP38298.1"/>
    <property type="molecule type" value="Genomic_DNA"/>
</dbReference>
<keyword evidence="4" id="KW-0378">Hydrolase</keyword>
<dbReference type="GO" id="GO:0019752">
    <property type="term" value="P:carboxylic acid metabolic process"/>
    <property type="evidence" value="ECO:0007669"/>
    <property type="project" value="UniProtKB-ARBA"/>
</dbReference>
<accession>A0A366HAU9</accession>
<proteinExistence type="inferred from homology"/>
<evidence type="ECO:0000256" key="2">
    <source>
        <dbReference type="ARBA" id="ARBA00010211"/>
    </source>
</evidence>
<dbReference type="RefSeq" id="WP_113933864.1">
    <property type="nucleotide sequence ID" value="NZ_JACCEU010000008.1"/>
</dbReference>
<evidence type="ECO:0000313" key="6">
    <source>
        <dbReference type="EMBL" id="RBP38298.1"/>
    </source>
</evidence>
<evidence type="ECO:0000256" key="3">
    <source>
        <dbReference type="ARBA" id="ARBA00022723"/>
    </source>
</evidence>
<dbReference type="InterPro" id="IPR051121">
    <property type="entry name" value="FAH"/>
</dbReference>
<comment type="cofactor">
    <cofactor evidence="1">
        <name>Mg(2+)</name>
        <dbReference type="ChEBI" id="CHEBI:18420"/>
    </cofactor>
</comment>